<dbReference type="GO" id="GO:0006412">
    <property type="term" value="P:translation"/>
    <property type="evidence" value="ECO:0007669"/>
    <property type="project" value="UniProtKB-UniRule"/>
</dbReference>
<evidence type="ECO:0000256" key="3">
    <source>
        <dbReference type="HAMAP-Rule" id="MF_00385"/>
    </source>
</evidence>
<feature type="region of interest" description="Disordered" evidence="4">
    <location>
        <begin position="95"/>
        <end position="161"/>
    </location>
</feature>
<dbReference type="Pfam" id="PF00886">
    <property type="entry name" value="Ribosomal_S16"/>
    <property type="match status" value="1"/>
</dbReference>
<dbReference type="Gene3D" id="3.30.1320.10">
    <property type="match status" value="1"/>
</dbReference>
<sequence>MAVRIRMKKMGRAHRHFFRICATDKRSPRDGRVLEELGTYDPMVPDADARVQLKRERVDYWIGVGATPSEKVAILLKKYGTGGTHLDAQRAALEKLSMPAEIPDAGEPVSTPQSAEEAAAAEAPAEEATAEAPAEDAPAADEAPAEEAKAEEAKPEEAKAE</sequence>
<dbReference type="SUPFAM" id="SSF54565">
    <property type="entry name" value="Ribosomal protein S16"/>
    <property type="match status" value="1"/>
</dbReference>
<name>A0A5C6AH13_9BACT</name>
<organism evidence="5 6">
    <name type="scientific">Botrimarina colliarenosi</name>
    <dbReference type="NCBI Taxonomy" id="2528001"/>
    <lineage>
        <taxon>Bacteria</taxon>
        <taxon>Pseudomonadati</taxon>
        <taxon>Planctomycetota</taxon>
        <taxon>Planctomycetia</taxon>
        <taxon>Pirellulales</taxon>
        <taxon>Lacipirellulaceae</taxon>
        <taxon>Botrimarina</taxon>
    </lineage>
</organism>
<dbReference type="HAMAP" id="MF_00385">
    <property type="entry name" value="Ribosomal_bS16"/>
    <property type="match status" value="1"/>
</dbReference>
<gene>
    <name evidence="3 5" type="primary">rpsP</name>
    <name evidence="5" type="ORF">Pla108_02190</name>
</gene>
<evidence type="ECO:0000256" key="2">
    <source>
        <dbReference type="ARBA" id="ARBA00023274"/>
    </source>
</evidence>
<reference evidence="5 6" key="1">
    <citation type="submission" date="2019-02" db="EMBL/GenBank/DDBJ databases">
        <title>Deep-cultivation of Planctomycetes and their phenomic and genomic characterization uncovers novel biology.</title>
        <authorList>
            <person name="Wiegand S."/>
            <person name="Jogler M."/>
            <person name="Boedeker C."/>
            <person name="Pinto D."/>
            <person name="Vollmers J."/>
            <person name="Rivas-Marin E."/>
            <person name="Kohn T."/>
            <person name="Peeters S.H."/>
            <person name="Heuer A."/>
            <person name="Rast P."/>
            <person name="Oberbeckmann S."/>
            <person name="Bunk B."/>
            <person name="Jeske O."/>
            <person name="Meyerdierks A."/>
            <person name="Storesund J.E."/>
            <person name="Kallscheuer N."/>
            <person name="Luecker S."/>
            <person name="Lage O.M."/>
            <person name="Pohl T."/>
            <person name="Merkel B.J."/>
            <person name="Hornburger P."/>
            <person name="Mueller R.-W."/>
            <person name="Bruemmer F."/>
            <person name="Labrenz M."/>
            <person name="Spormann A.M."/>
            <person name="Op Den Camp H."/>
            <person name="Overmann J."/>
            <person name="Amann R."/>
            <person name="Jetten M.S.M."/>
            <person name="Mascher T."/>
            <person name="Medema M.H."/>
            <person name="Devos D.P."/>
            <person name="Kaster A.-K."/>
            <person name="Ovreas L."/>
            <person name="Rohde M."/>
            <person name="Galperin M.Y."/>
            <person name="Jogler C."/>
        </authorList>
    </citation>
    <scope>NUCLEOTIDE SEQUENCE [LARGE SCALE GENOMIC DNA]</scope>
    <source>
        <strain evidence="5 6">Pla108</strain>
    </source>
</reference>
<dbReference type="GO" id="GO:0003735">
    <property type="term" value="F:structural constituent of ribosome"/>
    <property type="evidence" value="ECO:0007669"/>
    <property type="project" value="InterPro"/>
</dbReference>
<feature type="compositionally biased region" description="Basic and acidic residues" evidence="4">
    <location>
        <begin position="146"/>
        <end position="161"/>
    </location>
</feature>
<keyword evidence="1 3" id="KW-0689">Ribosomal protein</keyword>
<protein>
    <recommendedName>
        <fullName evidence="3">Small ribosomal subunit protein bS16</fullName>
    </recommendedName>
</protein>
<evidence type="ECO:0000256" key="4">
    <source>
        <dbReference type="SAM" id="MobiDB-lite"/>
    </source>
</evidence>
<feature type="compositionally biased region" description="Low complexity" evidence="4">
    <location>
        <begin position="130"/>
        <end position="142"/>
    </location>
</feature>
<proteinExistence type="inferred from homology"/>
<keyword evidence="2 3" id="KW-0687">Ribonucleoprotein</keyword>
<dbReference type="EMBL" id="SJPR01000001">
    <property type="protein sequence ID" value="TWT99284.1"/>
    <property type="molecule type" value="Genomic_DNA"/>
</dbReference>
<evidence type="ECO:0000256" key="1">
    <source>
        <dbReference type="ARBA" id="ARBA00022980"/>
    </source>
</evidence>
<evidence type="ECO:0000313" key="6">
    <source>
        <dbReference type="Proteomes" id="UP000317421"/>
    </source>
</evidence>
<evidence type="ECO:0000313" key="5">
    <source>
        <dbReference type="EMBL" id="TWT99284.1"/>
    </source>
</evidence>
<comment type="caution">
    <text evidence="5">The sequence shown here is derived from an EMBL/GenBank/DDBJ whole genome shotgun (WGS) entry which is preliminary data.</text>
</comment>
<keyword evidence="6" id="KW-1185">Reference proteome</keyword>
<dbReference type="GO" id="GO:0015935">
    <property type="term" value="C:small ribosomal subunit"/>
    <property type="evidence" value="ECO:0007669"/>
    <property type="project" value="TreeGrafter"/>
</dbReference>
<comment type="similarity">
    <text evidence="3">Belongs to the bacterial ribosomal protein bS16 family.</text>
</comment>
<dbReference type="PANTHER" id="PTHR12919">
    <property type="entry name" value="30S RIBOSOMAL PROTEIN S16"/>
    <property type="match status" value="1"/>
</dbReference>
<accession>A0A5C6AH13</accession>
<dbReference type="Proteomes" id="UP000317421">
    <property type="component" value="Unassembled WGS sequence"/>
</dbReference>
<dbReference type="GO" id="GO:0005737">
    <property type="term" value="C:cytoplasm"/>
    <property type="evidence" value="ECO:0007669"/>
    <property type="project" value="UniProtKB-ARBA"/>
</dbReference>
<dbReference type="AlphaFoldDB" id="A0A5C6AH13"/>
<dbReference type="PANTHER" id="PTHR12919:SF20">
    <property type="entry name" value="SMALL RIBOSOMAL SUBUNIT PROTEIN BS16M"/>
    <property type="match status" value="1"/>
</dbReference>
<dbReference type="InterPro" id="IPR000307">
    <property type="entry name" value="Ribosomal_bS16"/>
</dbReference>
<dbReference type="NCBIfam" id="TIGR00002">
    <property type="entry name" value="S16"/>
    <property type="match status" value="1"/>
</dbReference>
<dbReference type="InterPro" id="IPR023803">
    <property type="entry name" value="Ribosomal_bS16_dom_sf"/>
</dbReference>